<keyword evidence="2" id="KW-1185">Reference proteome</keyword>
<gene>
    <name evidence="1" type="ORF">C1645_820778</name>
</gene>
<name>A0A397TBT0_9GLOM</name>
<evidence type="ECO:0000313" key="2">
    <source>
        <dbReference type="Proteomes" id="UP000265703"/>
    </source>
</evidence>
<dbReference type="AlphaFoldDB" id="A0A397TBT0"/>
<accession>A0A397TBT0</accession>
<organism evidence="1 2">
    <name type="scientific">Glomus cerebriforme</name>
    <dbReference type="NCBI Taxonomy" id="658196"/>
    <lineage>
        <taxon>Eukaryota</taxon>
        <taxon>Fungi</taxon>
        <taxon>Fungi incertae sedis</taxon>
        <taxon>Mucoromycota</taxon>
        <taxon>Glomeromycotina</taxon>
        <taxon>Glomeromycetes</taxon>
        <taxon>Glomerales</taxon>
        <taxon>Glomeraceae</taxon>
        <taxon>Glomus</taxon>
    </lineage>
</organism>
<protein>
    <submittedName>
        <fullName evidence="1">Uncharacterized protein</fullName>
    </submittedName>
</protein>
<comment type="caution">
    <text evidence="1">The sequence shown here is derived from an EMBL/GenBank/DDBJ whole genome shotgun (WGS) entry which is preliminary data.</text>
</comment>
<proteinExistence type="predicted"/>
<reference evidence="1 2" key="1">
    <citation type="submission" date="2018-06" db="EMBL/GenBank/DDBJ databases">
        <title>Comparative genomics reveals the genomic features of Rhizophagus irregularis, R. cerebriforme, R. diaphanum and Gigaspora rosea, and their symbiotic lifestyle signature.</title>
        <authorList>
            <person name="Morin E."/>
            <person name="San Clemente H."/>
            <person name="Chen E.C.H."/>
            <person name="De La Providencia I."/>
            <person name="Hainaut M."/>
            <person name="Kuo A."/>
            <person name="Kohler A."/>
            <person name="Murat C."/>
            <person name="Tang N."/>
            <person name="Roy S."/>
            <person name="Loubradou J."/>
            <person name="Henrissat B."/>
            <person name="Grigoriev I.V."/>
            <person name="Corradi N."/>
            <person name="Roux C."/>
            <person name="Martin F.M."/>
        </authorList>
    </citation>
    <scope>NUCLEOTIDE SEQUENCE [LARGE SCALE GENOMIC DNA]</scope>
    <source>
        <strain evidence="1 2">DAOM 227022</strain>
    </source>
</reference>
<dbReference type="Proteomes" id="UP000265703">
    <property type="component" value="Unassembled WGS sequence"/>
</dbReference>
<dbReference type="EMBL" id="QKYT01000128">
    <property type="protein sequence ID" value="RIA92354.1"/>
    <property type="molecule type" value="Genomic_DNA"/>
</dbReference>
<evidence type="ECO:0000313" key="1">
    <source>
        <dbReference type="EMBL" id="RIA92354.1"/>
    </source>
</evidence>
<sequence length="49" mass="5438">MAFWTNLQFIVEFLGDTLGDALGDKIYSYFAFLEPSKEVGIQAGKLPVP</sequence>